<dbReference type="EMBL" id="MBAD02000400">
    <property type="protein sequence ID" value="RLN68495.1"/>
    <property type="molecule type" value="Genomic_DNA"/>
</dbReference>
<comment type="similarity">
    <text evidence="4">Belongs to the MoaE family. MOCS2B subfamily.</text>
</comment>
<evidence type="ECO:0000313" key="5">
    <source>
        <dbReference type="EMBL" id="RLN64615.1"/>
    </source>
</evidence>
<protein>
    <recommendedName>
        <fullName evidence="4">Molybdopterin synthase catalytic subunit</fullName>
        <ecNumber evidence="4">2.8.1.12</ecNumber>
    </recommendedName>
    <alternativeName>
        <fullName evidence="4">Molybdenum cofactor synthesis protein 2 large subunit</fullName>
    </alternativeName>
    <alternativeName>
        <fullName evidence="4">Molybdenum cofactor synthesis protein 2B</fullName>
        <shortName evidence="4">MOCS2B</shortName>
    </alternativeName>
</protein>
<dbReference type="InterPro" id="IPR003448">
    <property type="entry name" value="Mopterin_biosynth_MoaE"/>
</dbReference>
<comment type="subunit">
    <text evidence="4">Heterotetramer; composed of 2 small (MOCS2A) and 2 large (MOCS2B) subunits.</text>
</comment>
<dbReference type="SUPFAM" id="SSF54690">
    <property type="entry name" value="Molybdopterin synthase subunit MoaE"/>
    <property type="match status" value="1"/>
</dbReference>
<evidence type="ECO:0000256" key="1">
    <source>
        <dbReference type="ARBA" id="ARBA00022490"/>
    </source>
</evidence>
<comment type="pathway">
    <text evidence="4">Cofactor biosynthesis; molybdopterin biosynthesis.</text>
</comment>
<dbReference type="Proteomes" id="UP000277300">
    <property type="component" value="Unassembled WGS sequence"/>
</dbReference>
<accession>A0A3F2RWH3</accession>
<dbReference type="CDD" id="cd00756">
    <property type="entry name" value="MoaE"/>
    <property type="match status" value="1"/>
</dbReference>
<dbReference type="EC" id="2.8.1.12" evidence="4"/>
<feature type="binding site" evidence="4">
    <location>
        <begin position="118"/>
        <end position="119"/>
    </location>
    <ligand>
        <name>substrate</name>
    </ligand>
</feature>
<sequence>MEEGQTMLHHSSEESGCGDFVEVGYESLNNQRAVELVTHPSAGAISTFVGTTRDNFQGKKVVRLEYEGYTPMAVSELRKICVTIRAKWPEVVGVALFHRLGVVEVAEASVVVAVSSPHRREALEACAFAIDTLKATVPIWKNEQYEGDERMWKENVEWKDGAAARSSCCGSKRAMVPVEET</sequence>
<dbReference type="OrthoDB" id="5531344at2759"/>
<keyword evidence="1 4" id="KW-0963">Cytoplasm</keyword>
<dbReference type="HAMAP" id="MF_03052">
    <property type="entry name" value="MOC2B"/>
    <property type="match status" value="1"/>
</dbReference>
<dbReference type="EMBL" id="MBDO02000069">
    <property type="protein sequence ID" value="RLN64615.1"/>
    <property type="molecule type" value="Genomic_DNA"/>
</dbReference>
<dbReference type="Pfam" id="PF02391">
    <property type="entry name" value="MoaE"/>
    <property type="match status" value="1"/>
</dbReference>
<feature type="binding site" evidence="4">
    <location>
        <position position="134"/>
    </location>
    <ligand>
        <name>substrate</name>
    </ligand>
</feature>
<dbReference type="Gene3D" id="3.90.1170.40">
    <property type="entry name" value="Molybdopterin biosynthesis MoaE subunit"/>
    <property type="match status" value="1"/>
</dbReference>
<dbReference type="AlphaFoldDB" id="A0A3F2RWH3"/>
<name>A0A3F2RWH3_9STRA</name>
<dbReference type="PANTHER" id="PTHR23404">
    <property type="entry name" value="MOLYBDOPTERIN SYNTHASE RELATED"/>
    <property type="match status" value="1"/>
</dbReference>
<comment type="function">
    <text evidence="4">Catalytic subunit of the molybdopterin synthase complex, a complex that catalyzes the conversion of precursor Z into molybdopterin. Acts by mediating the incorporation of 2 sulfur atoms from thiocarboxylated MOCS2A into precursor Z to generate a dithiolene group.</text>
</comment>
<comment type="subcellular location">
    <subcellularLocation>
        <location evidence="4">Cytoplasm</location>
    </subcellularLocation>
</comment>
<evidence type="ECO:0000313" key="8">
    <source>
        <dbReference type="Proteomes" id="UP000284657"/>
    </source>
</evidence>
<gene>
    <name evidence="6" type="ORF">BBJ29_006362</name>
    <name evidence="5" type="ORF">BBP00_00003362</name>
</gene>
<evidence type="ECO:0000313" key="6">
    <source>
        <dbReference type="EMBL" id="RLN68495.1"/>
    </source>
</evidence>
<dbReference type="InterPro" id="IPR036563">
    <property type="entry name" value="MoaE_sf"/>
</dbReference>
<evidence type="ECO:0000256" key="4">
    <source>
        <dbReference type="HAMAP-Rule" id="MF_03052"/>
    </source>
</evidence>
<keyword evidence="2 4" id="KW-0808">Transferase</keyword>
<evidence type="ECO:0000256" key="3">
    <source>
        <dbReference type="ARBA" id="ARBA00023150"/>
    </source>
</evidence>
<proteinExistence type="inferred from homology"/>
<dbReference type="GO" id="GO:0030366">
    <property type="term" value="F:molybdopterin synthase activity"/>
    <property type="evidence" value="ECO:0007669"/>
    <property type="project" value="UniProtKB-UniRule"/>
</dbReference>
<comment type="caution">
    <text evidence="5">The sequence shown here is derived from an EMBL/GenBank/DDBJ whole genome shotgun (WGS) entry which is preliminary data.</text>
</comment>
<keyword evidence="3 4" id="KW-0501">Molybdenum cofactor biosynthesis</keyword>
<dbReference type="GO" id="GO:1990140">
    <property type="term" value="C:molybdopterin synthase complex"/>
    <property type="evidence" value="ECO:0007669"/>
    <property type="project" value="UniProtKB-UniRule"/>
</dbReference>
<feature type="binding site" evidence="4">
    <location>
        <begin position="141"/>
        <end position="143"/>
    </location>
    <ligand>
        <name>substrate</name>
    </ligand>
</feature>
<dbReference type="GO" id="GO:0006777">
    <property type="term" value="P:Mo-molybdopterin cofactor biosynthetic process"/>
    <property type="evidence" value="ECO:0007669"/>
    <property type="project" value="UniProtKB-UniRule"/>
</dbReference>
<dbReference type="FunFam" id="3.90.1170.40:FF:000002">
    <property type="entry name" value="Molybdopterin synthase catalytic subunit"/>
    <property type="match status" value="1"/>
</dbReference>
<evidence type="ECO:0000256" key="2">
    <source>
        <dbReference type="ARBA" id="ARBA00022679"/>
    </source>
</evidence>
<dbReference type="UniPathway" id="UPA00344"/>
<dbReference type="InterPro" id="IPR028888">
    <property type="entry name" value="MOCS2B_euk"/>
</dbReference>
<evidence type="ECO:0000313" key="7">
    <source>
        <dbReference type="Proteomes" id="UP000277300"/>
    </source>
</evidence>
<reference evidence="7 8" key="1">
    <citation type="submission" date="2018-07" db="EMBL/GenBank/DDBJ databases">
        <title>Genome sequencing of oomycete isolates from Chile give support for New Zealand origin for Phytophthora kernoviae and make available the first Nothophytophthora sp. genome.</title>
        <authorList>
            <person name="Studholme D.J."/>
            <person name="Sanfuentes E."/>
            <person name="Panda P."/>
            <person name="Hill R."/>
            <person name="Sambles C."/>
            <person name="Grant M."/>
            <person name="Williams N.M."/>
            <person name="Mcdougal R.L."/>
        </authorList>
    </citation>
    <scope>NUCLEOTIDE SEQUENCE [LARGE SCALE GENOMIC DNA]</scope>
    <source>
        <strain evidence="5">Chile6</strain>
        <strain evidence="6">Chile7</strain>
    </source>
</reference>
<dbReference type="Proteomes" id="UP000284657">
    <property type="component" value="Unassembled WGS sequence"/>
</dbReference>
<organism evidence="5 7">
    <name type="scientific">Phytophthora kernoviae</name>
    <dbReference type="NCBI Taxonomy" id="325452"/>
    <lineage>
        <taxon>Eukaryota</taxon>
        <taxon>Sar</taxon>
        <taxon>Stramenopiles</taxon>
        <taxon>Oomycota</taxon>
        <taxon>Peronosporomycetes</taxon>
        <taxon>Peronosporales</taxon>
        <taxon>Peronosporaceae</taxon>
        <taxon>Phytophthora</taxon>
    </lineage>
</organism>
<comment type="catalytic activity">
    <reaction evidence="4">
        <text>2 [molybdopterin-synthase sulfur-carrier protein]-C-terminal-Gly-aminoethanethioate + cyclic pyranopterin phosphate + H2O = molybdopterin + 2 [molybdopterin-synthase sulfur-carrier protein]-C-terminal Gly-Gly + 2 H(+)</text>
        <dbReference type="Rhea" id="RHEA:26333"/>
        <dbReference type="Rhea" id="RHEA-COMP:12202"/>
        <dbReference type="Rhea" id="RHEA-COMP:19907"/>
        <dbReference type="ChEBI" id="CHEBI:15377"/>
        <dbReference type="ChEBI" id="CHEBI:15378"/>
        <dbReference type="ChEBI" id="CHEBI:58698"/>
        <dbReference type="ChEBI" id="CHEBI:59648"/>
        <dbReference type="ChEBI" id="CHEBI:90778"/>
        <dbReference type="ChEBI" id="CHEBI:232372"/>
        <dbReference type="EC" id="2.8.1.12"/>
    </reaction>
</comment>